<feature type="region of interest" description="Disordered" evidence="2">
    <location>
        <begin position="138"/>
        <end position="177"/>
    </location>
</feature>
<comment type="caution">
    <text evidence="3">The sequence shown here is derived from an EMBL/GenBank/DDBJ whole genome shotgun (WGS) entry which is preliminary data.</text>
</comment>
<dbReference type="EMBL" id="LSRX01000833">
    <property type="protein sequence ID" value="OLP87978.1"/>
    <property type="molecule type" value="Genomic_DNA"/>
</dbReference>
<gene>
    <name evidence="3" type="ORF">AK812_SmicGene30740</name>
</gene>
<feature type="compositionally biased region" description="Polar residues" evidence="2">
    <location>
        <begin position="491"/>
        <end position="504"/>
    </location>
</feature>
<feature type="compositionally biased region" description="Polar residues" evidence="2">
    <location>
        <begin position="138"/>
        <end position="158"/>
    </location>
</feature>
<reference evidence="3 4" key="1">
    <citation type="submission" date="2016-02" db="EMBL/GenBank/DDBJ databases">
        <title>Genome analysis of coral dinoflagellate symbionts highlights evolutionary adaptations to a symbiotic lifestyle.</title>
        <authorList>
            <person name="Aranda M."/>
            <person name="Li Y."/>
            <person name="Liew Y.J."/>
            <person name="Baumgarten S."/>
            <person name="Simakov O."/>
            <person name="Wilson M."/>
            <person name="Piel J."/>
            <person name="Ashoor H."/>
            <person name="Bougouffa S."/>
            <person name="Bajic V.B."/>
            <person name="Ryu T."/>
            <person name="Ravasi T."/>
            <person name="Bayer T."/>
            <person name="Micklem G."/>
            <person name="Kim H."/>
            <person name="Bhak J."/>
            <person name="Lajeunesse T.C."/>
            <person name="Voolstra C.R."/>
        </authorList>
    </citation>
    <scope>NUCLEOTIDE SEQUENCE [LARGE SCALE GENOMIC DNA]</scope>
    <source>
        <strain evidence="3 4">CCMP2467</strain>
    </source>
</reference>
<feature type="region of interest" description="Disordered" evidence="2">
    <location>
        <begin position="345"/>
        <end position="367"/>
    </location>
</feature>
<dbReference type="Proteomes" id="UP000186817">
    <property type="component" value="Unassembled WGS sequence"/>
</dbReference>
<evidence type="ECO:0000313" key="3">
    <source>
        <dbReference type="EMBL" id="OLP87978.1"/>
    </source>
</evidence>
<feature type="region of interest" description="Disordered" evidence="2">
    <location>
        <begin position="411"/>
        <end position="434"/>
    </location>
</feature>
<feature type="compositionally biased region" description="Polar residues" evidence="2">
    <location>
        <begin position="411"/>
        <end position="424"/>
    </location>
</feature>
<evidence type="ECO:0000256" key="2">
    <source>
        <dbReference type="SAM" id="MobiDB-lite"/>
    </source>
</evidence>
<feature type="region of interest" description="Disordered" evidence="2">
    <location>
        <begin position="474"/>
        <end position="507"/>
    </location>
</feature>
<evidence type="ECO:0000313" key="4">
    <source>
        <dbReference type="Proteomes" id="UP000186817"/>
    </source>
</evidence>
<sequence>MLNGGSANRENAASIQLQAPLSSVASQFSRPPLGMRKGDSIDSNHKMAPGNLASDPAQRAKDIATALTGAVDSALRSVASGLKTELCSRIQNSPADEQEASRTCYRLQTVLLEKSQARAQRFEHFVLEYLLKVPEGPSLNSSNEQPGEQASSTATTSAGILLPREEPTGQVRKTSNLGASARLDEEIAEMEARLVQSIRRAAALKKEGTALAKQLDLIEAVEDAGHVGLPALAAELAVVARKVNKLTGKENRDYFVDFNQQVSQTKRRGFLEDWEEEDEGPWPETPKRQRFGLLGSGPELPWSRALTIWDAKRMLTDMKLCSAVCALSLPPTRCPSDRRALSQEVPARCGPGPLQPVQMLPRSGTPPPRVIESVDSQRPCPLPSAAVSKAGSIGLLSVASLSCKSALSTASTISGSTSPALDNGNSEEDEAPQTKTLMRCVAWRPPPYEDPWKDHPSIADEDWEAWLADFRELQQKQRQSPRTWERAQRPNLPTSNAQSGTGPSLASWMDADARCHQATRRRPSKLPASCLIGIPDGEATMERVRKAAAKANVQSRSHGGL</sequence>
<proteinExistence type="predicted"/>
<accession>A0A1Q9CYI6</accession>
<feature type="compositionally biased region" description="Basic and acidic residues" evidence="2">
    <location>
        <begin position="36"/>
        <end position="45"/>
    </location>
</feature>
<keyword evidence="4" id="KW-1185">Reference proteome</keyword>
<dbReference type="OrthoDB" id="409137at2759"/>
<organism evidence="3 4">
    <name type="scientific">Symbiodinium microadriaticum</name>
    <name type="common">Dinoflagellate</name>
    <name type="synonym">Zooxanthella microadriatica</name>
    <dbReference type="NCBI Taxonomy" id="2951"/>
    <lineage>
        <taxon>Eukaryota</taxon>
        <taxon>Sar</taxon>
        <taxon>Alveolata</taxon>
        <taxon>Dinophyceae</taxon>
        <taxon>Suessiales</taxon>
        <taxon>Symbiodiniaceae</taxon>
        <taxon>Symbiodinium</taxon>
    </lineage>
</organism>
<feature type="coiled-coil region" evidence="1">
    <location>
        <begin position="180"/>
        <end position="207"/>
    </location>
</feature>
<feature type="region of interest" description="Disordered" evidence="2">
    <location>
        <begin position="26"/>
        <end position="54"/>
    </location>
</feature>
<name>A0A1Q9CYI6_SYMMI</name>
<protein>
    <submittedName>
        <fullName evidence="3">Uncharacterized protein</fullName>
    </submittedName>
</protein>
<keyword evidence="1" id="KW-0175">Coiled coil</keyword>
<dbReference type="AlphaFoldDB" id="A0A1Q9CYI6"/>
<evidence type="ECO:0000256" key="1">
    <source>
        <dbReference type="SAM" id="Coils"/>
    </source>
</evidence>